<evidence type="ECO:0000313" key="3">
    <source>
        <dbReference type="WBParaSite" id="GPLIN_000374800"/>
    </source>
</evidence>
<evidence type="ECO:0000313" key="2">
    <source>
        <dbReference type="Proteomes" id="UP000050741"/>
    </source>
</evidence>
<reference evidence="3" key="3">
    <citation type="submission" date="2016-06" db="UniProtKB">
        <authorList>
            <consortium name="WormBaseParasite"/>
        </authorList>
    </citation>
    <scope>IDENTIFICATION</scope>
</reference>
<name>A0A183BT12_GLOPA</name>
<proteinExistence type="predicted"/>
<feature type="compositionally biased region" description="Low complexity" evidence="1">
    <location>
        <begin position="7"/>
        <end position="45"/>
    </location>
</feature>
<reference evidence="2" key="1">
    <citation type="submission" date="2013-12" db="EMBL/GenBank/DDBJ databases">
        <authorList>
            <person name="Aslett M."/>
        </authorList>
    </citation>
    <scope>NUCLEOTIDE SEQUENCE [LARGE SCALE GENOMIC DNA]</scope>
    <source>
        <strain evidence="2">Lindley</strain>
    </source>
</reference>
<reference evidence="2" key="2">
    <citation type="submission" date="2014-05" db="EMBL/GenBank/DDBJ databases">
        <title>The genome and life-stage specific transcriptomes of Globodera pallida elucidate key aspects of plant parasitism by a cyst nematode.</title>
        <authorList>
            <person name="Cotton J.A."/>
            <person name="Lilley C.J."/>
            <person name="Jones L.M."/>
            <person name="Kikuchi T."/>
            <person name="Reid A.J."/>
            <person name="Thorpe P."/>
            <person name="Tsai I.J."/>
            <person name="Beasley H."/>
            <person name="Blok V."/>
            <person name="Cock P.J.A."/>
            <person name="Van den Akker S.E."/>
            <person name="Holroyd N."/>
            <person name="Hunt M."/>
            <person name="Mantelin S."/>
            <person name="Naghra H."/>
            <person name="Pain A."/>
            <person name="Palomares-Rius J.E."/>
            <person name="Zarowiecki M."/>
            <person name="Berriman M."/>
            <person name="Jones J.T."/>
            <person name="Urwin P.E."/>
        </authorList>
    </citation>
    <scope>NUCLEOTIDE SEQUENCE [LARGE SCALE GENOMIC DNA]</scope>
    <source>
        <strain evidence="2">Lindley</strain>
    </source>
</reference>
<dbReference type="Proteomes" id="UP000050741">
    <property type="component" value="Unassembled WGS sequence"/>
</dbReference>
<keyword evidence="2" id="KW-1185">Reference proteome</keyword>
<organism evidence="2 3">
    <name type="scientific">Globodera pallida</name>
    <name type="common">Potato cyst nematode worm</name>
    <name type="synonym">Heterodera pallida</name>
    <dbReference type="NCBI Taxonomy" id="36090"/>
    <lineage>
        <taxon>Eukaryota</taxon>
        <taxon>Metazoa</taxon>
        <taxon>Ecdysozoa</taxon>
        <taxon>Nematoda</taxon>
        <taxon>Chromadorea</taxon>
        <taxon>Rhabditida</taxon>
        <taxon>Tylenchina</taxon>
        <taxon>Tylenchomorpha</taxon>
        <taxon>Tylenchoidea</taxon>
        <taxon>Heteroderidae</taxon>
        <taxon>Heteroderinae</taxon>
        <taxon>Globodera</taxon>
    </lineage>
</organism>
<sequence length="216" mass="24459">MDQTTEQQNVMQLQPQQQQQQPFVALQQQPYQVQQSHNQQPQMPQVQMLPEQQQRLQEQQVHELPTAQQTVATQKLMAQAAEQQQHHLIQQSQQPVASLQQQIHQLHHSQAFHELVKQKQQELFILQQKKDRLTRWPMPPFVGGILESSANNSIQQPVDKGKQHLAKVGAVGQLSTPISASSFALPGISDQLLPVNLAVNEAGTSTKIQNNHQMLV</sequence>
<evidence type="ECO:0000256" key="1">
    <source>
        <dbReference type="SAM" id="MobiDB-lite"/>
    </source>
</evidence>
<dbReference type="AlphaFoldDB" id="A0A183BT12"/>
<protein>
    <submittedName>
        <fullName evidence="3">Mediator of RNA polymerase II transcription subunit 15-like</fullName>
    </submittedName>
</protein>
<feature type="region of interest" description="Disordered" evidence="1">
    <location>
        <begin position="1"/>
        <end position="45"/>
    </location>
</feature>
<dbReference type="WBParaSite" id="GPLIN_000374800">
    <property type="protein sequence ID" value="GPLIN_000374800"/>
    <property type="gene ID" value="GPLIN_000374800"/>
</dbReference>
<accession>A0A183BT12</accession>